<dbReference type="PANTHER" id="PTHR46143:SF1">
    <property type="entry name" value="CALPAIN-7"/>
    <property type="match status" value="1"/>
</dbReference>
<dbReference type="Gene3D" id="1.20.58.80">
    <property type="entry name" value="Phosphotransferase system, lactose/cellobiose-type IIA subunit"/>
    <property type="match status" value="1"/>
</dbReference>
<evidence type="ECO:0000256" key="1">
    <source>
        <dbReference type="ARBA" id="ARBA00010193"/>
    </source>
</evidence>
<organism evidence="6 7">
    <name type="scientific">Asterophora parasitica</name>
    <dbReference type="NCBI Taxonomy" id="117018"/>
    <lineage>
        <taxon>Eukaryota</taxon>
        <taxon>Fungi</taxon>
        <taxon>Dikarya</taxon>
        <taxon>Basidiomycota</taxon>
        <taxon>Agaricomycotina</taxon>
        <taxon>Agaricomycetes</taxon>
        <taxon>Agaricomycetidae</taxon>
        <taxon>Agaricales</taxon>
        <taxon>Tricholomatineae</taxon>
        <taxon>Lyophyllaceae</taxon>
        <taxon>Asterophora</taxon>
    </lineage>
</organism>
<name>A0A9P7KFU2_9AGAR</name>
<comment type="similarity">
    <text evidence="1">Belongs to the peptidase C2 family. PalB/RIM13 subfamily.</text>
</comment>
<keyword evidence="7" id="KW-1185">Reference proteome</keyword>
<gene>
    <name evidence="6" type="ORF">DXG03_004027</name>
</gene>
<dbReference type="SUPFAM" id="SSF116846">
    <property type="entry name" value="MIT domain"/>
    <property type="match status" value="1"/>
</dbReference>
<dbReference type="InterPro" id="IPR051297">
    <property type="entry name" value="PalB/RIM13"/>
</dbReference>
<sequence>MNKLNRPADHEADLTYNKAAKAELARDYDLAFRSYLKSAELFLHLSRSGTGPQAQAAKWKAHAGKALQRAEKIKAFVDKQKLAALGPGGAAAPTSADPDGQPKLSPEQAKVSPVWSRVPVPETGLSRWDDANITILPQEILQHIVTDCSVCASISVLTNINHVSAPPKLARAKVHQIRVSSSDRETPAPASGRYDIKIMFNGDWRRVSLSAYRKYIHSNA</sequence>
<protein>
    <recommendedName>
        <fullName evidence="8">Calpain catalytic domain-containing protein</fullName>
    </recommendedName>
</protein>
<evidence type="ECO:0000256" key="4">
    <source>
        <dbReference type="ARBA" id="ARBA00022807"/>
    </source>
</evidence>
<dbReference type="InterPro" id="IPR038765">
    <property type="entry name" value="Papain-like_cys_pep_sf"/>
</dbReference>
<evidence type="ECO:0000256" key="3">
    <source>
        <dbReference type="ARBA" id="ARBA00022801"/>
    </source>
</evidence>
<evidence type="ECO:0000256" key="2">
    <source>
        <dbReference type="ARBA" id="ARBA00022670"/>
    </source>
</evidence>
<reference evidence="6" key="2">
    <citation type="submission" date="2021-10" db="EMBL/GenBank/DDBJ databases">
        <title>Phylogenomics reveals ancestral predisposition of the termite-cultivated fungus Termitomyces towards a domesticated lifestyle.</title>
        <authorList>
            <person name="Auxier B."/>
            <person name="Grum-Grzhimaylo A."/>
            <person name="Cardenas M.E."/>
            <person name="Lodge J.D."/>
            <person name="Laessoe T."/>
            <person name="Pedersen O."/>
            <person name="Smith M.E."/>
            <person name="Kuyper T.W."/>
            <person name="Franco-Molano E.A."/>
            <person name="Baroni T.J."/>
            <person name="Aanen D.K."/>
        </authorList>
    </citation>
    <scope>NUCLEOTIDE SEQUENCE</scope>
    <source>
        <strain evidence="6">AP01</strain>
        <tissue evidence="6">Mycelium</tissue>
    </source>
</reference>
<evidence type="ECO:0008006" key="8">
    <source>
        <dbReference type="Google" id="ProtNLM"/>
    </source>
</evidence>
<dbReference type="Proteomes" id="UP000775547">
    <property type="component" value="Unassembled WGS sequence"/>
</dbReference>
<evidence type="ECO:0000313" key="7">
    <source>
        <dbReference type="Proteomes" id="UP000775547"/>
    </source>
</evidence>
<dbReference type="OrthoDB" id="167576at2759"/>
<keyword evidence="2" id="KW-0645">Protease</keyword>
<accession>A0A9P7KFU2</accession>
<dbReference type="GO" id="GO:0004197">
    <property type="term" value="F:cysteine-type endopeptidase activity"/>
    <property type="evidence" value="ECO:0007669"/>
    <property type="project" value="TreeGrafter"/>
</dbReference>
<feature type="region of interest" description="Disordered" evidence="5">
    <location>
        <begin position="87"/>
        <end position="113"/>
    </location>
</feature>
<reference evidence="6" key="1">
    <citation type="submission" date="2020-07" db="EMBL/GenBank/DDBJ databases">
        <authorList>
            <person name="Nieuwenhuis M."/>
            <person name="Van De Peppel L.J.J."/>
        </authorList>
    </citation>
    <scope>NUCLEOTIDE SEQUENCE</scope>
    <source>
        <strain evidence="6">AP01</strain>
        <tissue evidence="6">Mycelium</tissue>
    </source>
</reference>
<dbReference type="InterPro" id="IPR036181">
    <property type="entry name" value="MIT_dom_sf"/>
</dbReference>
<dbReference type="SUPFAM" id="SSF54001">
    <property type="entry name" value="Cysteine proteinases"/>
    <property type="match status" value="1"/>
</dbReference>
<dbReference type="PANTHER" id="PTHR46143">
    <property type="entry name" value="CALPAIN-7"/>
    <property type="match status" value="1"/>
</dbReference>
<proteinExistence type="inferred from homology"/>
<evidence type="ECO:0000256" key="5">
    <source>
        <dbReference type="SAM" id="MobiDB-lite"/>
    </source>
</evidence>
<keyword evidence="3" id="KW-0378">Hydrolase</keyword>
<keyword evidence="4" id="KW-0788">Thiol protease</keyword>
<dbReference type="GO" id="GO:0006508">
    <property type="term" value="P:proteolysis"/>
    <property type="evidence" value="ECO:0007669"/>
    <property type="project" value="UniProtKB-KW"/>
</dbReference>
<dbReference type="AlphaFoldDB" id="A0A9P7KFU2"/>
<comment type="caution">
    <text evidence="6">The sequence shown here is derived from an EMBL/GenBank/DDBJ whole genome shotgun (WGS) entry which is preliminary data.</text>
</comment>
<evidence type="ECO:0000313" key="6">
    <source>
        <dbReference type="EMBL" id="KAG5646201.1"/>
    </source>
</evidence>
<dbReference type="EMBL" id="JABCKV010000024">
    <property type="protein sequence ID" value="KAG5646201.1"/>
    <property type="molecule type" value="Genomic_DNA"/>
</dbReference>